<feature type="domain" description="4Fe-4S Mo/W bis-MGD-type" evidence="5">
    <location>
        <begin position="5"/>
        <end position="61"/>
    </location>
</feature>
<dbReference type="InterPro" id="IPR050612">
    <property type="entry name" value="Prok_Mopterin_Oxidored"/>
</dbReference>
<dbReference type="RefSeq" id="WP_189402377.1">
    <property type="nucleotide sequence ID" value="NZ_BMXA01000006.1"/>
</dbReference>
<comment type="similarity">
    <text evidence="1">Belongs to the prokaryotic molybdopterin-containing oxidoreductase family.</text>
</comment>
<dbReference type="SUPFAM" id="SSF53706">
    <property type="entry name" value="Formate dehydrogenase/DMSO reductase, domains 1-3"/>
    <property type="match status" value="1"/>
</dbReference>
<dbReference type="InterPro" id="IPR006656">
    <property type="entry name" value="Mopterin_OxRdtase"/>
</dbReference>
<dbReference type="Gene3D" id="3.40.50.740">
    <property type="match status" value="1"/>
</dbReference>
<sequence length="707" mass="77642">MSESTQTHYRACHLCEAICGLVITTKGDEVVSIKGDKEDPVSKGFICPKATAIADIHTDPDRIRQPMKRVGDQWTPISWDEAIELTAQKLVETQQQHGANSVGFYAGNPGVHNYGNMTHGPLLRRAVKTRNNYSATSLDQLPHHLTSYALYGHQSFIPVPDIDRTQLMVIFGGNPLASNGSIMTMPNAPGRFKALQARGGRLVVVDPRRTETANIADQHLFVRPGQDAYVLMAIIHTLFKEKWLNHDHLTPYLNDLDQVEAAVTEFDLALAEQQSGIQAADIKQLAYDLAHTDKAVLYGRMGVSVQRFGALCQWAIQIINILIGALDSEGGALVPSPAFGFITKGANGAGHFDLFRSRVSDLPEFAGELPTVALAEEMLTPGEDQIRAMVTIAGNPVISAANASQLDTAFAQLDFYVAIDFYINATTRHANVILPPTSPLEHDHYDIAFLRLAVHDSARYNPAVFEPAEDALHDWEIFNALSARIAALKGVDFKPLPAPDQLIAHGIEHGPYGKNQQPTMHLSMDQLKNASHGVDLGPLKTGLIQRLNTEDSKIHCAPEFIINDLKRLLASKGEVDSKALLLIGRRHIRSNNSWMHNYHRLVKGKPRWQLMMHPDDLSRLGIDDASEVIIESRVGQVTTTVLATDEVMPGVVSLPHGWGHQRKGIKLQIAQQQFGVNCNELTDNKLIDELCGNAALNGVPVQVRLAG</sequence>
<dbReference type="InterPro" id="IPR009010">
    <property type="entry name" value="Asp_de-COase-like_dom_sf"/>
</dbReference>
<keyword evidence="3" id="KW-0408">Iron</keyword>
<dbReference type="GO" id="GO:0046872">
    <property type="term" value="F:metal ion binding"/>
    <property type="evidence" value="ECO:0007669"/>
    <property type="project" value="UniProtKB-KW"/>
</dbReference>
<comment type="caution">
    <text evidence="6">The sequence shown here is derived from an EMBL/GenBank/DDBJ whole genome shotgun (WGS) entry which is preliminary data.</text>
</comment>
<dbReference type="Gene3D" id="2.40.40.20">
    <property type="match status" value="1"/>
</dbReference>
<dbReference type="SUPFAM" id="SSF50692">
    <property type="entry name" value="ADC-like"/>
    <property type="match status" value="1"/>
</dbReference>
<dbReference type="Pfam" id="PF01568">
    <property type="entry name" value="Molydop_binding"/>
    <property type="match status" value="1"/>
</dbReference>
<reference evidence="6" key="1">
    <citation type="journal article" date="2014" name="Int. J. Syst. Evol. Microbiol.">
        <title>Complete genome sequence of Corynebacterium casei LMG S-19264T (=DSM 44701T), isolated from a smear-ripened cheese.</title>
        <authorList>
            <consortium name="US DOE Joint Genome Institute (JGI-PGF)"/>
            <person name="Walter F."/>
            <person name="Albersmeier A."/>
            <person name="Kalinowski J."/>
            <person name="Ruckert C."/>
        </authorList>
    </citation>
    <scope>NUCLEOTIDE SEQUENCE</scope>
    <source>
        <strain evidence="6">KCTC 12711</strain>
    </source>
</reference>
<dbReference type="Gene3D" id="2.20.25.90">
    <property type="entry name" value="ADC-like domains"/>
    <property type="match status" value="1"/>
</dbReference>
<evidence type="ECO:0000256" key="1">
    <source>
        <dbReference type="ARBA" id="ARBA00010312"/>
    </source>
</evidence>
<dbReference type="Proteomes" id="UP000614811">
    <property type="component" value="Unassembled WGS sequence"/>
</dbReference>
<dbReference type="InterPro" id="IPR006963">
    <property type="entry name" value="Mopterin_OxRdtase_4Fe-4S_dom"/>
</dbReference>
<evidence type="ECO:0000256" key="3">
    <source>
        <dbReference type="ARBA" id="ARBA00023004"/>
    </source>
</evidence>
<evidence type="ECO:0000313" key="6">
    <source>
        <dbReference type="EMBL" id="GHA17103.1"/>
    </source>
</evidence>
<dbReference type="PROSITE" id="PS51669">
    <property type="entry name" value="4FE4S_MOW_BIS_MGD"/>
    <property type="match status" value="1"/>
</dbReference>
<accession>A0A918VPE9</accession>
<dbReference type="GO" id="GO:0043546">
    <property type="term" value="F:molybdopterin cofactor binding"/>
    <property type="evidence" value="ECO:0007669"/>
    <property type="project" value="InterPro"/>
</dbReference>
<dbReference type="PANTHER" id="PTHR43742:SF2">
    <property type="entry name" value="ASSIMILATORY NITRATE REDUCTASE CATALYTIC SUBUNIT"/>
    <property type="match status" value="1"/>
</dbReference>
<keyword evidence="2" id="KW-0479">Metal-binding</keyword>
<evidence type="ECO:0000256" key="4">
    <source>
        <dbReference type="ARBA" id="ARBA00023014"/>
    </source>
</evidence>
<dbReference type="EMBL" id="BMXA01000006">
    <property type="protein sequence ID" value="GHA17103.1"/>
    <property type="molecule type" value="Genomic_DNA"/>
</dbReference>
<dbReference type="Pfam" id="PF04879">
    <property type="entry name" value="Molybdop_Fe4S4"/>
    <property type="match status" value="1"/>
</dbReference>
<dbReference type="InterPro" id="IPR006657">
    <property type="entry name" value="MoPterin_dinucl-bd_dom"/>
</dbReference>
<dbReference type="GO" id="GO:0016491">
    <property type="term" value="F:oxidoreductase activity"/>
    <property type="evidence" value="ECO:0007669"/>
    <property type="project" value="InterPro"/>
</dbReference>
<keyword evidence="4" id="KW-0411">Iron-sulfur</keyword>
<dbReference type="AlphaFoldDB" id="A0A918VPE9"/>
<evidence type="ECO:0000313" key="7">
    <source>
        <dbReference type="Proteomes" id="UP000614811"/>
    </source>
</evidence>
<dbReference type="GO" id="GO:0051536">
    <property type="term" value="F:iron-sulfur cluster binding"/>
    <property type="evidence" value="ECO:0007669"/>
    <property type="project" value="UniProtKB-KW"/>
</dbReference>
<evidence type="ECO:0000259" key="5">
    <source>
        <dbReference type="PROSITE" id="PS51669"/>
    </source>
</evidence>
<keyword evidence="7" id="KW-1185">Reference proteome</keyword>
<proteinExistence type="inferred from homology"/>
<reference evidence="6" key="2">
    <citation type="submission" date="2020-09" db="EMBL/GenBank/DDBJ databases">
        <authorList>
            <person name="Sun Q."/>
            <person name="Kim S."/>
        </authorList>
    </citation>
    <scope>NUCLEOTIDE SEQUENCE</scope>
    <source>
        <strain evidence="6">KCTC 12711</strain>
    </source>
</reference>
<name>A0A918VPE9_9GAMM</name>
<dbReference type="SMART" id="SM00926">
    <property type="entry name" value="Molybdop_Fe4S4"/>
    <property type="match status" value="1"/>
</dbReference>
<dbReference type="Gene3D" id="3.40.228.10">
    <property type="entry name" value="Dimethylsulfoxide Reductase, domain 2"/>
    <property type="match status" value="1"/>
</dbReference>
<organism evidence="6 7">
    <name type="scientific">Arenicella chitinivorans</name>
    <dbReference type="NCBI Taxonomy" id="1329800"/>
    <lineage>
        <taxon>Bacteria</taxon>
        <taxon>Pseudomonadati</taxon>
        <taxon>Pseudomonadota</taxon>
        <taxon>Gammaproteobacteria</taxon>
        <taxon>Arenicellales</taxon>
        <taxon>Arenicellaceae</taxon>
        <taxon>Arenicella</taxon>
    </lineage>
</organism>
<gene>
    <name evidence="6" type="ORF">GCM10008090_28480</name>
</gene>
<protein>
    <submittedName>
        <fullName evidence="6">Oxidoreductase</fullName>
    </submittedName>
</protein>
<dbReference type="PANTHER" id="PTHR43742">
    <property type="entry name" value="TRIMETHYLAMINE-N-OXIDE REDUCTASE"/>
    <property type="match status" value="1"/>
</dbReference>
<evidence type="ECO:0000256" key="2">
    <source>
        <dbReference type="ARBA" id="ARBA00022723"/>
    </source>
</evidence>
<dbReference type="Pfam" id="PF00384">
    <property type="entry name" value="Molybdopterin"/>
    <property type="match status" value="1"/>
</dbReference>